<accession>A0A934VF42</accession>
<name>A0A934VF42_9BACT</name>
<dbReference type="RefSeq" id="WP_200276636.1">
    <property type="nucleotide sequence ID" value="NZ_JAENII010000002.1"/>
</dbReference>
<dbReference type="Proteomes" id="UP000658278">
    <property type="component" value="Unassembled WGS sequence"/>
</dbReference>
<comment type="caution">
    <text evidence="1">The sequence shown here is derived from an EMBL/GenBank/DDBJ whole genome shotgun (WGS) entry which is preliminary data.</text>
</comment>
<protein>
    <submittedName>
        <fullName evidence="1">BrnT family toxin</fullName>
    </submittedName>
</protein>
<dbReference type="InterPro" id="IPR038573">
    <property type="entry name" value="BrnT_sf"/>
</dbReference>
<evidence type="ECO:0000313" key="1">
    <source>
        <dbReference type="EMBL" id="MBK1826175.1"/>
    </source>
</evidence>
<dbReference type="EMBL" id="JAENII010000002">
    <property type="protein sequence ID" value="MBK1826175.1"/>
    <property type="molecule type" value="Genomic_DNA"/>
</dbReference>
<sequence>MELDLINVHFDIKDIKPREIEEAMEDPFAIKFLPDTDRSDGETRFYALGRSIGDRLLFLCFWTNGKTARVIAARDMSEGEARFYERKYAEFK</sequence>
<keyword evidence="2" id="KW-1185">Reference proteome</keyword>
<dbReference type="Gene3D" id="3.10.450.530">
    <property type="entry name" value="Ribonuclease toxin, BrnT, of type II toxin-antitoxin system"/>
    <property type="match status" value="1"/>
</dbReference>
<gene>
    <name evidence="1" type="ORF">JIN81_04035</name>
</gene>
<reference evidence="1" key="1">
    <citation type="submission" date="2021-01" db="EMBL/GenBank/DDBJ databases">
        <title>Modified the classification status of verrucomicrobia.</title>
        <authorList>
            <person name="Feng X."/>
        </authorList>
    </citation>
    <scope>NUCLEOTIDE SEQUENCE</scope>
    <source>
        <strain evidence="1">KCTC 22201</strain>
    </source>
</reference>
<dbReference type="InterPro" id="IPR007460">
    <property type="entry name" value="BrnT_toxin"/>
</dbReference>
<dbReference type="Pfam" id="PF04365">
    <property type="entry name" value="BrnT_toxin"/>
    <property type="match status" value="1"/>
</dbReference>
<organism evidence="1 2">
    <name type="scientific">Haloferula rosea</name>
    <dbReference type="NCBI Taxonomy" id="490093"/>
    <lineage>
        <taxon>Bacteria</taxon>
        <taxon>Pseudomonadati</taxon>
        <taxon>Verrucomicrobiota</taxon>
        <taxon>Verrucomicrobiia</taxon>
        <taxon>Verrucomicrobiales</taxon>
        <taxon>Verrucomicrobiaceae</taxon>
        <taxon>Haloferula</taxon>
    </lineage>
</organism>
<proteinExistence type="predicted"/>
<dbReference type="AlphaFoldDB" id="A0A934VF42"/>
<evidence type="ECO:0000313" key="2">
    <source>
        <dbReference type="Proteomes" id="UP000658278"/>
    </source>
</evidence>